<protein>
    <submittedName>
        <fullName evidence="1">Uncharacterized protein</fullName>
    </submittedName>
</protein>
<dbReference type="InParanoid" id="A0A1Y2DG81"/>
<gene>
    <name evidence="1" type="ORF">BCR38DRAFT_77003</name>
</gene>
<evidence type="ECO:0000313" key="2">
    <source>
        <dbReference type="Proteomes" id="UP000193689"/>
    </source>
</evidence>
<keyword evidence="2" id="KW-1185">Reference proteome</keyword>
<reference evidence="1 2" key="1">
    <citation type="submission" date="2016-07" db="EMBL/GenBank/DDBJ databases">
        <title>Pervasive Adenine N6-methylation of Active Genes in Fungi.</title>
        <authorList>
            <consortium name="DOE Joint Genome Institute"/>
            <person name="Mondo S.J."/>
            <person name="Dannebaum R.O."/>
            <person name="Kuo R.C."/>
            <person name="Labutti K."/>
            <person name="Haridas S."/>
            <person name="Kuo A."/>
            <person name="Salamov A."/>
            <person name="Ahrendt S.R."/>
            <person name="Lipzen A."/>
            <person name="Sullivan W."/>
            <person name="Andreopoulos W.B."/>
            <person name="Clum A."/>
            <person name="Lindquist E."/>
            <person name="Daum C."/>
            <person name="Ramamoorthy G.K."/>
            <person name="Gryganskyi A."/>
            <person name="Culley D."/>
            <person name="Magnuson J.K."/>
            <person name="James T.Y."/>
            <person name="O'Malley M.A."/>
            <person name="Stajich J.E."/>
            <person name="Spatafora J.W."/>
            <person name="Visel A."/>
            <person name="Grigoriev I.V."/>
        </authorList>
    </citation>
    <scope>NUCLEOTIDE SEQUENCE [LARGE SCALE GENOMIC DNA]</scope>
    <source>
        <strain evidence="1 2">CBS 129021</strain>
    </source>
</reference>
<dbReference type="Proteomes" id="UP000193689">
    <property type="component" value="Unassembled WGS sequence"/>
</dbReference>
<sequence length="155" mass="17585">MNRHVGMFEVRGSALKDRSTCRHEICAVSNLELRSDLGRLQIRRSSLRMLLTFKHGPANRGLALNCEHPALVGVYDATFFKVSESIFKTPHLSYRACLGCLCSKGHDHRWNFKLVPPGVLLLTLPSFGFPYCRYHCQNQDDPAVHSDPQRSARHP</sequence>
<accession>A0A1Y2DG81</accession>
<dbReference type="RefSeq" id="XP_040711161.1">
    <property type="nucleotide sequence ID" value="XM_040865625.1"/>
</dbReference>
<organism evidence="1 2">
    <name type="scientific">Pseudomassariella vexata</name>
    <dbReference type="NCBI Taxonomy" id="1141098"/>
    <lineage>
        <taxon>Eukaryota</taxon>
        <taxon>Fungi</taxon>
        <taxon>Dikarya</taxon>
        <taxon>Ascomycota</taxon>
        <taxon>Pezizomycotina</taxon>
        <taxon>Sordariomycetes</taxon>
        <taxon>Xylariomycetidae</taxon>
        <taxon>Amphisphaeriales</taxon>
        <taxon>Pseudomassariaceae</taxon>
        <taxon>Pseudomassariella</taxon>
    </lineage>
</organism>
<dbReference type="AlphaFoldDB" id="A0A1Y2DG81"/>
<name>A0A1Y2DG81_9PEZI</name>
<evidence type="ECO:0000313" key="1">
    <source>
        <dbReference type="EMBL" id="ORY58126.1"/>
    </source>
</evidence>
<comment type="caution">
    <text evidence="1">The sequence shown here is derived from an EMBL/GenBank/DDBJ whole genome shotgun (WGS) entry which is preliminary data.</text>
</comment>
<dbReference type="EMBL" id="MCFJ01000017">
    <property type="protein sequence ID" value="ORY58126.1"/>
    <property type="molecule type" value="Genomic_DNA"/>
</dbReference>
<proteinExistence type="predicted"/>
<dbReference type="GeneID" id="63781837"/>